<dbReference type="InParanoid" id="A0A165KEE6"/>
<dbReference type="Proteomes" id="UP000077266">
    <property type="component" value="Unassembled WGS sequence"/>
</dbReference>
<feature type="region of interest" description="Disordered" evidence="1">
    <location>
        <begin position="1"/>
        <end position="149"/>
    </location>
</feature>
<evidence type="ECO:0000256" key="1">
    <source>
        <dbReference type="SAM" id="MobiDB-lite"/>
    </source>
</evidence>
<dbReference type="EMBL" id="KV425946">
    <property type="protein sequence ID" value="KZV96208.1"/>
    <property type="molecule type" value="Genomic_DNA"/>
</dbReference>
<gene>
    <name evidence="2" type="ORF">EXIGLDRAFT_439125</name>
</gene>
<evidence type="ECO:0000313" key="3">
    <source>
        <dbReference type="Proteomes" id="UP000077266"/>
    </source>
</evidence>
<evidence type="ECO:0000313" key="2">
    <source>
        <dbReference type="EMBL" id="KZV96208.1"/>
    </source>
</evidence>
<protein>
    <submittedName>
        <fullName evidence="2">Uncharacterized protein</fullName>
    </submittedName>
</protein>
<feature type="compositionally biased region" description="Polar residues" evidence="1">
    <location>
        <begin position="133"/>
        <end position="145"/>
    </location>
</feature>
<name>A0A165KEE6_EXIGL</name>
<proteinExistence type="predicted"/>
<sequence length="294" mass="31758">MAPLKNDSSESTLSSASHHPATSLSSKRKLSEPGDFPAVPSSSDVTSPAPMFFEPDDPPPPPKKRKSVRTNKATSTTHLKPVRSSPPRVKYEPVRSSPSKFGSPAAFVTESPSAAHKTASRSQPLFLAGSDDNAWSPSSPSNDSHMQLYLSPPRSESVAFAQLAPSYSQLYTSPEGDSFYARPVSCSPMLPPKTSHSTDHDLLDDFDDYMQEQDGSTYNAHAALDVVPSPRRPQDTARLHVTALPPLSPRPLSSPFKHELPATPVVDPVTASINDDLAQFEEWFLGGNVIIEDA</sequence>
<dbReference type="AlphaFoldDB" id="A0A165KEE6"/>
<feature type="region of interest" description="Disordered" evidence="1">
    <location>
        <begin position="181"/>
        <end position="201"/>
    </location>
</feature>
<keyword evidence="3" id="KW-1185">Reference proteome</keyword>
<organism evidence="2 3">
    <name type="scientific">Exidia glandulosa HHB12029</name>
    <dbReference type="NCBI Taxonomy" id="1314781"/>
    <lineage>
        <taxon>Eukaryota</taxon>
        <taxon>Fungi</taxon>
        <taxon>Dikarya</taxon>
        <taxon>Basidiomycota</taxon>
        <taxon>Agaricomycotina</taxon>
        <taxon>Agaricomycetes</taxon>
        <taxon>Auriculariales</taxon>
        <taxon>Exidiaceae</taxon>
        <taxon>Exidia</taxon>
    </lineage>
</organism>
<accession>A0A165KEE6</accession>
<reference evidence="2 3" key="1">
    <citation type="journal article" date="2016" name="Mol. Biol. Evol.">
        <title>Comparative Genomics of Early-Diverging Mushroom-Forming Fungi Provides Insights into the Origins of Lignocellulose Decay Capabilities.</title>
        <authorList>
            <person name="Nagy L.G."/>
            <person name="Riley R."/>
            <person name="Tritt A."/>
            <person name="Adam C."/>
            <person name="Daum C."/>
            <person name="Floudas D."/>
            <person name="Sun H."/>
            <person name="Yadav J.S."/>
            <person name="Pangilinan J."/>
            <person name="Larsson K.H."/>
            <person name="Matsuura K."/>
            <person name="Barry K."/>
            <person name="Labutti K."/>
            <person name="Kuo R."/>
            <person name="Ohm R.A."/>
            <person name="Bhattacharya S.S."/>
            <person name="Shirouzu T."/>
            <person name="Yoshinaga Y."/>
            <person name="Martin F.M."/>
            <person name="Grigoriev I.V."/>
            <person name="Hibbett D.S."/>
        </authorList>
    </citation>
    <scope>NUCLEOTIDE SEQUENCE [LARGE SCALE GENOMIC DNA]</scope>
    <source>
        <strain evidence="2 3">HHB12029</strain>
    </source>
</reference>